<dbReference type="EMBL" id="BMKL01000001">
    <property type="protein sequence ID" value="GGD85866.1"/>
    <property type="molecule type" value="Genomic_DNA"/>
</dbReference>
<feature type="domain" description="DJ-1/PfpI" evidence="1">
    <location>
        <begin position="3"/>
        <end position="163"/>
    </location>
</feature>
<organism evidence="2 3">
    <name type="scientific">Tsuneonella deserti</name>
    <dbReference type="NCBI Taxonomy" id="2035528"/>
    <lineage>
        <taxon>Bacteria</taxon>
        <taxon>Pseudomonadati</taxon>
        <taxon>Pseudomonadota</taxon>
        <taxon>Alphaproteobacteria</taxon>
        <taxon>Sphingomonadales</taxon>
        <taxon>Erythrobacteraceae</taxon>
        <taxon>Tsuneonella</taxon>
    </lineage>
</organism>
<dbReference type="InterPro" id="IPR052158">
    <property type="entry name" value="INH-QAR"/>
</dbReference>
<dbReference type="InterPro" id="IPR029062">
    <property type="entry name" value="Class_I_gatase-like"/>
</dbReference>
<dbReference type="Proteomes" id="UP000619041">
    <property type="component" value="Unassembled WGS sequence"/>
</dbReference>
<dbReference type="PANTHER" id="PTHR43130:SF2">
    <property type="entry name" value="DJ-1_PFPI DOMAIN-CONTAINING PROTEIN"/>
    <property type="match status" value="1"/>
</dbReference>
<evidence type="ECO:0000313" key="3">
    <source>
        <dbReference type="Proteomes" id="UP000619041"/>
    </source>
</evidence>
<gene>
    <name evidence="2" type="ORF">GCM10011515_01900</name>
</gene>
<sequence length="222" mass="23027">MTTITFVLFPGVTQLDFTGPAQVLSRLPAATPVIAARSLDPVMTDCGFEIVPTATFQDAPRADILCVPGGHGVTGALAHAPTIEFIARQAAQARWITSVCTGAFLLGRAGLLAGKRATTHWAYAHLLPLVGAVHEQARVVEDGNTITAGGVTSGIDFALTLVAREAGREVAEQIQLGLEYDPAPPFDAGSPAAAGAERTRSVKERVYDAAAARMAAALKAGQ</sequence>
<comment type="caution">
    <text evidence="2">The sequence shown here is derived from an EMBL/GenBank/DDBJ whole genome shotgun (WGS) entry which is preliminary data.</text>
</comment>
<dbReference type="InterPro" id="IPR002818">
    <property type="entry name" value="DJ-1/PfpI"/>
</dbReference>
<dbReference type="RefSeq" id="WP_188643424.1">
    <property type="nucleotide sequence ID" value="NZ_BMKL01000001.1"/>
</dbReference>
<proteinExistence type="predicted"/>
<dbReference type="PANTHER" id="PTHR43130">
    <property type="entry name" value="ARAC-FAMILY TRANSCRIPTIONAL REGULATOR"/>
    <property type="match status" value="1"/>
</dbReference>
<accession>A0ABQ1RY04</accession>
<dbReference type="Gene3D" id="3.40.50.880">
    <property type="match status" value="1"/>
</dbReference>
<evidence type="ECO:0000313" key="2">
    <source>
        <dbReference type="EMBL" id="GGD85866.1"/>
    </source>
</evidence>
<reference evidence="3" key="1">
    <citation type="journal article" date="2019" name="Int. J. Syst. Evol. Microbiol.">
        <title>The Global Catalogue of Microorganisms (GCM) 10K type strain sequencing project: providing services to taxonomists for standard genome sequencing and annotation.</title>
        <authorList>
            <consortium name="The Broad Institute Genomics Platform"/>
            <consortium name="The Broad Institute Genome Sequencing Center for Infectious Disease"/>
            <person name="Wu L."/>
            <person name="Ma J."/>
        </authorList>
    </citation>
    <scope>NUCLEOTIDE SEQUENCE [LARGE SCALE GENOMIC DNA]</scope>
    <source>
        <strain evidence="3">CGMCC 1.15959</strain>
    </source>
</reference>
<protein>
    <submittedName>
        <fullName evidence="2">Glutamine amidotransferase</fullName>
    </submittedName>
</protein>
<dbReference type="SUPFAM" id="SSF52317">
    <property type="entry name" value="Class I glutamine amidotransferase-like"/>
    <property type="match status" value="1"/>
</dbReference>
<dbReference type="Pfam" id="PF01965">
    <property type="entry name" value="DJ-1_PfpI"/>
    <property type="match status" value="1"/>
</dbReference>
<name>A0ABQ1RY04_9SPHN</name>
<keyword evidence="2" id="KW-0315">Glutamine amidotransferase</keyword>
<keyword evidence="3" id="KW-1185">Reference proteome</keyword>
<dbReference type="CDD" id="cd03139">
    <property type="entry name" value="GATase1_PfpI_2"/>
    <property type="match status" value="1"/>
</dbReference>
<evidence type="ECO:0000259" key="1">
    <source>
        <dbReference type="Pfam" id="PF01965"/>
    </source>
</evidence>